<dbReference type="Proteomes" id="UP000596742">
    <property type="component" value="Unassembled WGS sequence"/>
</dbReference>
<dbReference type="SMART" id="SM01265">
    <property type="entry name" value="Mab-21"/>
    <property type="match status" value="1"/>
</dbReference>
<gene>
    <name evidence="4" type="ORF">MGAL_10B002199</name>
</gene>
<comment type="caution">
    <text evidence="4">The sequence shown here is derived from an EMBL/GenBank/DDBJ whole genome shotgun (WGS) entry which is preliminary data.</text>
</comment>
<sequence length="656" mass="75853">MERISKWRSESLKFYKYLCQKIGSEKVVKTRRLAYTIRDMGHGQKMISSGSIGEGLNLNGSDFDYMFIDPNFKVYQSESEVQSQCSKNPLITDNEESHPCFTQLRPIDPNTMTVPFNYFQMNYRGNAVFSSELFKLHYKNTAISHIPDLCFGKIHGPCISNQDETIDVAWSLKCDKWINQAKPWISRPRTTWPSSEIISEIVSSGVLFVAIGNKGSINEHVEWRISFSVAEKFLIFSFSHTQFLCYAMLKIVLKEIVEKHEDLKGLLCSYFLKMIIFWISEETETHLWRPDNVIPCFMACIQRLSYCVKYSILSHYFIPDNNLFFLRFSTAIKDKLTNILKDVYKQGINCFASSETLRDYQSQSYDINQSIISGNITFLQQMIPQLGLIRGFDAICTYPMLVYNFLHHSRTSLSRSLFALQISETFMHFTQRTQYPHRSGNKHHYNRYEHDLSHLVIGLHSDAVSGLLKLASFLYVHNNYVASLTVITYTLQKYTDEKIYPTDFRTQKKTFSNIQKHVLNLMKTENLNTILKSVTIHPFVFTNNSPTIPQELQLDVTRTPTSFHPLKFAHFLHFLCYYHLHDLSSCEQSVLRLEQLILSDGFVYMSVPDTLNTLILCGIADQLMSDTETAKLCFQVAAKFDMDNETSAASRLASRI</sequence>
<keyword evidence="5" id="KW-1185">Reference proteome</keyword>
<dbReference type="InterPro" id="IPR024810">
    <property type="entry name" value="MAB21L/cGLR"/>
</dbReference>
<dbReference type="Pfam" id="PF03281">
    <property type="entry name" value="Mab-21"/>
    <property type="match status" value="1"/>
</dbReference>
<accession>A0A8B6C0I2</accession>
<dbReference type="PANTHER" id="PTHR10656:SF69">
    <property type="entry name" value="MAB-21-LIKE HHH_H2TH-LIKE DOMAIN-CONTAINING PROTEIN"/>
    <property type="match status" value="1"/>
</dbReference>
<proteinExistence type="inferred from homology"/>
<evidence type="ECO:0000259" key="2">
    <source>
        <dbReference type="Pfam" id="PF03281"/>
    </source>
</evidence>
<comment type="similarity">
    <text evidence="1">Belongs to the mab-21 family.</text>
</comment>
<organism evidence="4 5">
    <name type="scientific">Mytilus galloprovincialis</name>
    <name type="common">Mediterranean mussel</name>
    <dbReference type="NCBI Taxonomy" id="29158"/>
    <lineage>
        <taxon>Eukaryota</taxon>
        <taxon>Metazoa</taxon>
        <taxon>Spiralia</taxon>
        <taxon>Lophotrochozoa</taxon>
        <taxon>Mollusca</taxon>
        <taxon>Bivalvia</taxon>
        <taxon>Autobranchia</taxon>
        <taxon>Pteriomorphia</taxon>
        <taxon>Mytilida</taxon>
        <taxon>Mytiloidea</taxon>
        <taxon>Mytilidae</taxon>
        <taxon>Mytilinae</taxon>
        <taxon>Mytilus</taxon>
    </lineage>
</organism>
<dbReference type="EMBL" id="UYJE01001019">
    <property type="protein sequence ID" value="VDH98513.1"/>
    <property type="molecule type" value="Genomic_DNA"/>
</dbReference>
<evidence type="ECO:0000313" key="4">
    <source>
        <dbReference type="EMBL" id="VDH98513.1"/>
    </source>
</evidence>
<dbReference type="PANTHER" id="PTHR10656">
    <property type="entry name" value="CELL FATE DETERMINING PROTEIN MAB21-RELATED"/>
    <property type="match status" value="1"/>
</dbReference>
<dbReference type="Gene3D" id="1.10.1410.40">
    <property type="match status" value="1"/>
</dbReference>
<name>A0A8B6C0I2_MYTGA</name>
<dbReference type="AlphaFoldDB" id="A0A8B6C0I2"/>
<feature type="domain" description="Mab-21-like nucleotidyltransferase" evidence="2">
    <location>
        <begin position="165"/>
        <end position="235"/>
    </location>
</feature>
<evidence type="ECO:0008006" key="6">
    <source>
        <dbReference type="Google" id="ProtNLM"/>
    </source>
</evidence>
<evidence type="ECO:0000313" key="5">
    <source>
        <dbReference type="Proteomes" id="UP000596742"/>
    </source>
</evidence>
<dbReference type="Pfam" id="PF20266">
    <property type="entry name" value="Mab-21_C"/>
    <property type="match status" value="1"/>
</dbReference>
<dbReference type="InterPro" id="IPR046906">
    <property type="entry name" value="Mab-21_HhH/H2TH-like"/>
</dbReference>
<protein>
    <recommendedName>
        <fullName evidence="6">Mab-21-like HhH/H2TH-like domain-containing protein</fullName>
    </recommendedName>
</protein>
<reference evidence="4" key="1">
    <citation type="submission" date="2018-11" db="EMBL/GenBank/DDBJ databases">
        <authorList>
            <person name="Alioto T."/>
            <person name="Alioto T."/>
        </authorList>
    </citation>
    <scope>NUCLEOTIDE SEQUENCE</scope>
</reference>
<dbReference type="OrthoDB" id="6101167at2759"/>
<feature type="domain" description="Mab-21-like HhH/H2TH-like" evidence="3">
    <location>
        <begin position="245"/>
        <end position="338"/>
    </location>
</feature>
<evidence type="ECO:0000259" key="3">
    <source>
        <dbReference type="Pfam" id="PF20266"/>
    </source>
</evidence>
<evidence type="ECO:0000256" key="1">
    <source>
        <dbReference type="ARBA" id="ARBA00008307"/>
    </source>
</evidence>
<dbReference type="InterPro" id="IPR046903">
    <property type="entry name" value="Mab-21-like_nuc_Trfase"/>
</dbReference>